<dbReference type="GO" id="GO:0005829">
    <property type="term" value="C:cytosol"/>
    <property type="evidence" value="ECO:0007669"/>
    <property type="project" value="TreeGrafter"/>
</dbReference>
<feature type="binding site" evidence="11">
    <location>
        <position position="146"/>
    </location>
    <ligand>
        <name>GTP</name>
        <dbReference type="ChEBI" id="CHEBI:37565"/>
    </ligand>
</feature>
<evidence type="ECO:0000256" key="6">
    <source>
        <dbReference type="ARBA" id="ARBA00022801"/>
    </source>
</evidence>
<feature type="binding site" evidence="11">
    <location>
        <begin position="47"/>
        <end position="51"/>
    </location>
    <ligand>
        <name>GTP</name>
        <dbReference type="ChEBI" id="CHEBI:37565"/>
    </ligand>
</feature>
<dbReference type="GO" id="GO:0003935">
    <property type="term" value="F:GTP cyclohydrolase II activity"/>
    <property type="evidence" value="ECO:0007669"/>
    <property type="project" value="UniProtKB-UniRule"/>
</dbReference>
<keyword evidence="8 11" id="KW-0342">GTP-binding</keyword>
<keyword evidence="5 11" id="KW-0547">Nucleotide-binding</keyword>
<keyword evidence="7 11" id="KW-0862">Zinc</keyword>
<comment type="pathway">
    <text evidence="1 11">Cofactor biosynthesis; riboflavin biosynthesis; 5-amino-6-(D-ribitylamino)uracil from GTP: step 1/4.</text>
</comment>
<feature type="binding site" evidence="11">
    <location>
        <position position="151"/>
    </location>
    <ligand>
        <name>GTP</name>
        <dbReference type="ChEBI" id="CHEBI:37565"/>
    </ligand>
</feature>
<feature type="binding site" evidence="11">
    <location>
        <position position="52"/>
    </location>
    <ligand>
        <name>Zn(2+)</name>
        <dbReference type="ChEBI" id="CHEBI:29105"/>
        <note>catalytic</note>
    </ligand>
</feature>
<dbReference type="UniPathway" id="UPA00275">
    <property type="reaction ID" value="UER00400"/>
</dbReference>
<feature type="active site" description="Proton acceptor" evidence="11">
    <location>
        <position position="123"/>
    </location>
</feature>
<dbReference type="HAMAP" id="MF_00179">
    <property type="entry name" value="RibA"/>
    <property type="match status" value="1"/>
</dbReference>
<dbReference type="PANTHER" id="PTHR21327:SF18">
    <property type="entry name" value="3,4-DIHYDROXY-2-BUTANONE 4-PHOSPHATE SYNTHASE"/>
    <property type="match status" value="1"/>
</dbReference>
<feature type="binding site" evidence="11">
    <location>
        <position position="65"/>
    </location>
    <ligand>
        <name>Zn(2+)</name>
        <dbReference type="ChEBI" id="CHEBI:29105"/>
        <note>catalytic</note>
    </ligand>
</feature>
<dbReference type="FunFam" id="3.40.50.10990:FF:000001">
    <property type="entry name" value="Riboflavin biosynthesis protein RibBA"/>
    <property type="match status" value="1"/>
</dbReference>
<evidence type="ECO:0000256" key="10">
    <source>
        <dbReference type="ARBA" id="ARBA00049295"/>
    </source>
</evidence>
<evidence type="ECO:0000256" key="3">
    <source>
        <dbReference type="ARBA" id="ARBA00022619"/>
    </source>
</evidence>
<reference evidence="13 14" key="1">
    <citation type="submission" date="2020-07" db="EMBL/GenBank/DDBJ databases">
        <title>Sequencing the genomes of 1000 actinobacteria strains.</title>
        <authorList>
            <person name="Klenk H.-P."/>
        </authorList>
    </citation>
    <scope>NUCLEOTIDE SEQUENCE [LARGE SCALE GENOMIC DNA]</scope>
    <source>
        <strain evidence="13 14">DSM 103164</strain>
    </source>
</reference>
<dbReference type="GO" id="GO:0008270">
    <property type="term" value="F:zinc ion binding"/>
    <property type="evidence" value="ECO:0007669"/>
    <property type="project" value="UniProtKB-UniRule"/>
</dbReference>
<sequence length="198" mass="21484">MTLPRASIRRRVRLPGPDADLISFDGLADGGEHVALVRQGEGVPLVRVHSECLTGDVFGSHRCDCGEQLAEALTLVRAEGGIVLYLRQEGRGIGLYNKIDAYALQDAGLDTYAANEALNLPADGRDFAVAAQMLAALGVDTIRLLSNNPDKDRQLAEFGITIAERVPTQTFRHPENLAYLRAKRTRMGHDLRLGPEAG</sequence>
<comment type="cofactor">
    <cofactor evidence="11">
        <name>Zn(2+)</name>
        <dbReference type="ChEBI" id="CHEBI:29105"/>
    </cofactor>
    <text evidence="11">Binds 1 zinc ion per subunit.</text>
</comment>
<comment type="caution">
    <text evidence="13">The sequence shown here is derived from an EMBL/GenBank/DDBJ whole genome shotgun (WGS) entry which is preliminary data.</text>
</comment>
<dbReference type="InterPro" id="IPR032677">
    <property type="entry name" value="GTP_cyclohydro_II"/>
</dbReference>
<comment type="similarity">
    <text evidence="11">Belongs to the GTP cyclohydrolase II family.</text>
</comment>
<keyword evidence="4 11" id="KW-0479">Metal-binding</keyword>
<evidence type="ECO:0000256" key="1">
    <source>
        <dbReference type="ARBA" id="ARBA00004853"/>
    </source>
</evidence>
<evidence type="ECO:0000256" key="7">
    <source>
        <dbReference type="ARBA" id="ARBA00022833"/>
    </source>
</evidence>
<feature type="binding site" evidence="11">
    <location>
        <position position="68"/>
    </location>
    <ligand>
        <name>GTP</name>
        <dbReference type="ChEBI" id="CHEBI:37565"/>
    </ligand>
</feature>
<evidence type="ECO:0000313" key="13">
    <source>
        <dbReference type="EMBL" id="NYI70635.1"/>
    </source>
</evidence>
<evidence type="ECO:0000256" key="5">
    <source>
        <dbReference type="ARBA" id="ARBA00022741"/>
    </source>
</evidence>
<keyword evidence="3 11" id="KW-0686">Riboflavin biosynthesis</keyword>
<protein>
    <recommendedName>
        <fullName evidence="11">GTP cyclohydrolase-2</fullName>
        <ecNumber evidence="11">3.5.4.25</ecNumber>
    </recommendedName>
    <alternativeName>
        <fullName evidence="11">GTP cyclohydrolase II</fullName>
    </alternativeName>
</protein>
<name>A0A7Z0D889_9ACTN</name>
<evidence type="ECO:0000259" key="12">
    <source>
        <dbReference type="Pfam" id="PF00925"/>
    </source>
</evidence>
<dbReference type="PANTHER" id="PTHR21327">
    <property type="entry name" value="GTP CYCLOHYDROLASE II-RELATED"/>
    <property type="match status" value="1"/>
</dbReference>
<evidence type="ECO:0000256" key="8">
    <source>
        <dbReference type="ARBA" id="ARBA00023134"/>
    </source>
</evidence>
<dbReference type="InterPro" id="IPR036144">
    <property type="entry name" value="RibA-like_sf"/>
</dbReference>
<proteinExistence type="inferred from homology"/>
<dbReference type="RefSeq" id="WP_179444569.1">
    <property type="nucleotide sequence ID" value="NZ_JACBZS010000001.1"/>
</dbReference>
<accession>A0A7Z0D889</accession>
<feature type="active site" description="Nucleophile" evidence="11">
    <location>
        <position position="125"/>
    </location>
</feature>
<dbReference type="Proteomes" id="UP000527616">
    <property type="component" value="Unassembled WGS sequence"/>
</dbReference>
<comment type="function">
    <text evidence="9 11">Catalyzes the conversion of GTP to 2,5-diamino-6-ribosylamino-4(3H)-pyrimidinone 5'-phosphate (DARP), formate and pyrophosphate.</text>
</comment>
<feature type="binding site" evidence="11">
    <location>
        <begin position="89"/>
        <end position="91"/>
    </location>
    <ligand>
        <name>GTP</name>
        <dbReference type="ChEBI" id="CHEBI:37565"/>
    </ligand>
</feature>
<keyword evidence="14" id="KW-1185">Reference proteome</keyword>
<evidence type="ECO:0000256" key="4">
    <source>
        <dbReference type="ARBA" id="ARBA00022723"/>
    </source>
</evidence>
<dbReference type="NCBIfam" id="NF001591">
    <property type="entry name" value="PRK00393.1"/>
    <property type="match status" value="1"/>
</dbReference>
<dbReference type="SUPFAM" id="SSF142695">
    <property type="entry name" value="RibA-like"/>
    <property type="match status" value="1"/>
</dbReference>
<dbReference type="Pfam" id="PF00925">
    <property type="entry name" value="GTP_cyclohydro2"/>
    <property type="match status" value="1"/>
</dbReference>
<dbReference type="EMBL" id="JACBZS010000001">
    <property type="protein sequence ID" value="NYI70635.1"/>
    <property type="molecule type" value="Genomic_DNA"/>
</dbReference>
<feature type="domain" description="GTP cyclohydrolase II" evidence="12">
    <location>
        <begin position="14"/>
        <end position="167"/>
    </location>
</feature>
<comment type="catalytic activity">
    <reaction evidence="10 11">
        <text>GTP + 4 H2O = 2,5-diamino-6-hydroxy-4-(5-phosphoribosylamino)-pyrimidine + formate + 2 phosphate + 3 H(+)</text>
        <dbReference type="Rhea" id="RHEA:23704"/>
        <dbReference type="ChEBI" id="CHEBI:15377"/>
        <dbReference type="ChEBI" id="CHEBI:15378"/>
        <dbReference type="ChEBI" id="CHEBI:15740"/>
        <dbReference type="ChEBI" id="CHEBI:37565"/>
        <dbReference type="ChEBI" id="CHEBI:43474"/>
        <dbReference type="ChEBI" id="CHEBI:58614"/>
        <dbReference type="EC" id="3.5.4.25"/>
    </reaction>
</comment>
<organism evidence="13 14">
    <name type="scientific">Naumannella cuiyingiana</name>
    <dbReference type="NCBI Taxonomy" id="1347891"/>
    <lineage>
        <taxon>Bacteria</taxon>
        <taxon>Bacillati</taxon>
        <taxon>Actinomycetota</taxon>
        <taxon>Actinomycetes</taxon>
        <taxon>Propionibacteriales</taxon>
        <taxon>Propionibacteriaceae</taxon>
        <taxon>Naumannella</taxon>
    </lineage>
</organism>
<dbReference type="GO" id="GO:0009231">
    <property type="term" value="P:riboflavin biosynthetic process"/>
    <property type="evidence" value="ECO:0007669"/>
    <property type="project" value="UniProtKB-UniRule"/>
</dbReference>
<gene>
    <name evidence="11" type="primary">ribA</name>
    <name evidence="13" type="ORF">GGQ54_001195</name>
</gene>
<dbReference type="EC" id="3.5.4.25" evidence="11"/>
<dbReference type="InterPro" id="IPR000926">
    <property type="entry name" value="RibA"/>
</dbReference>
<evidence type="ECO:0000256" key="11">
    <source>
        <dbReference type="HAMAP-Rule" id="MF_00179"/>
    </source>
</evidence>
<feature type="binding site" evidence="11">
    <location>
        <position position="63"/>
    </location>
    <ligand>
        <name>Zn(2+)</name>
        <dbReference type="ChEBI" id="CHEBI:29105"/>
        <note>catalytic</note>
    </ligand>
</feature>
<dbReference type="Gene3D" id="3.40.50.10990">
    <property type="entry name" value="GTP cyclohydrolase II"/>
    <property type="match status" value="1"/>
</dbReference>
<keyword evidence="6 11" id="KW-0378">Hydrolase</keyword>
<dbReference type="AlphaFoldDB" id="A0A7Z0D889"/>
<evidence type="ECO:0000256" key="2">
    <source>
        <dbReference type="ARBA" id="ARBA00005520"/>
    </source>
</evidence>
<evidence type="ECO:0000256" key="9">
    <source>
        <dbReference type="ARBA" id="ARBA00043932"/>
    </source>
</evidence>
<feature type="binding site" evidence="11">
    <location>
        <position position="111"/>
    </location>
    <ligand>
        <name>GTP</name>
        <dbReference type="ChEBI" id="CHEBI:37565"/>
    </ligand>
</feature>
<evidence type="ECO:0000313" key="14">
    <source>
        <dbReference type="Proteomes" id="UP000527616"/>
    </source>
</evidence>
<comment type="similarity">
    <text evidence="2">In the N-terminal section; belongs to the DHBP synthase family.</text>
</comment>
<dbReference type="CDD" id="cd00641">
    <property type="entry name" value="GTP_cyclohydro2"/>
    <property type="match status" value="1"/>
</dbReference>
<dbReference type="GO" id="GO:0005525">
    <property type="term" value="F:GTP binding"/>
    <property type="evidence" value="ECO:0007669"/>
    <property type="project" value="UniProtKB-KW"/>
</dbReference>